<proteinExistence type="predicted"/>
<dbReference type="InterPro" id="IPR011330">
    <property type="entry name" value="Glyco_hydro/deAcase_b/a-brl"/>
</dbReference>
<dbReference type="NCBIfam" id="TIGR02884">
    <property type="entry name" value="spore_pdaA"/>
    <property type="match status" value="1"/>
</dbReference>
<evidence type="ECO:0000313" key="3">
    <source>
        <dbReference type="EMBL" id="HIV02859.1"/>
    </source>
</evidence>
<dbReference type="CDD" id="cd10948">
    <property type="entry name" value="CE4_BsPdaA_like"/>
    <property type="match status" value="1"/>
</dbReference>
<comment type="caution">
    <text evidence="3">The sequence shown here is derived from an EMBL/GenBank/DDBJ whole genome shotgun (WGS) entry which is preliminary data.</text>
</comment>
<dbReference type="InterPro" id="IPR014235">
    <property type="entry name" value="Spore_PdaA"/>
</dbReference>
<dbReference type="PROSITE" id="PS51257">
    <property type="entry name" value="PROKAR_LIPOPROTEIN"/>
    <property type="match status" value="1"/>
</dbReference>
<dbReference type="PANTHER" id="PTHR10587">
    <property type="entry name" value="GLYCOSYL TRANSFERASE-RELATED"/>
    <property type="match status" value="1"/>
</dbReference>
<dbReference type="InterPro" id="IPR050248">
    <property type="entry name" value="Polysacc_deacetylase_ArnD"/>
</dbReference>
<feature type="signal peptide" evidence="1">
    <location>
        <begin position="1"/>
        <end position="22"/>
    </location>
</feature>
<dbReference type="GO" id="GO:0016810">
    <property type="term" value="F:hydrolase activity, acting on carbon-nitrogen (but not peptide) bonds"/>
    <property type="evidence" value="ECO:0007669"/>
    <property type="project" value="InterPro"/>
</dbReference>
<dbReference type="AlphaFoldDB" id="A0A9D1SZZ8"/>
<dbReference type="InterPro" id="IPR002509">
    <property type="entry name" value="NODB_dom"/>
</dbReference>
<evidence type="ECO:0000313" key="4">
    <source>
        <dbReference type="Proteomes" id="UP000886743"/>
    </source>
</evidence>
<dbReference type="Pfam" id="PF01522">
    <property type="entry name" value="Polysacc_deac_1"/>
    <property type="match status" value="1"/>
</dbReference>
<sequence>MKRYFAGIIACFLLISCLTGCKGEPEPENASSVSTEAQAPEPTLYPAEIYSQLSNDKIAWGLKKVKGEKPEVPESITKTLSEFDGVYLSKSGGKNLYLTFDEGYENGYTGQILDVLKKTQTPAAFFITGDYLKNEAELVKRMVDEGHIVGNHTQNHPSMPEVPDVTTLAKEITGLDEQFFALTGQHMRYLRPPKGEFSEKTLAVSKDLGYKSVFWSFAYADWEKDKVNGAQYAYDHVMPYLHDGAILLLHAVSKDNADALEQIITDAKAAGYTFKSLDEL</sequence>
<protein>
    <submittedName>
        <fullName evidence="3">Delta-lactam-biosynthetic de-N-acetylase</fullName>
    </submittedName>
</protein>
<dbReference type="PROSITE" id="PS51677">
    <property type="entry name" value="NODB"/>
    <property type="match status" value="1"/>
</dbReference>
<dbReference type="EMBL" id="DVOF01000136">
    <property type="protein sequence ID" value="HIV02859.1"/>
    <property type="molecule type" value="Genomic_DNA"/>
</dbReference>
<evidence type="ECO:0000256" key="1">
    <source>
        <dbReference type="SAM" id="SignalP"/>
    </source>
</evidence>
<dbReference type="Gene3D" id="3.20.20.370">
    <property type="entry name" value="Glycoside hydrolase/deacetylase"/>
    <property type="match status" value="1"/>
</dbReference>
<reference evidence="3" key="2">
    <citation type="journal article" date="2021" name="PeerJ">
        <title>Extensive microbial diversity within the chicken gut microbiome revealed by metagenomics and culture.</title>
        <authorList>
            <person name="Gilroy R."/>
            <person name="Ravi A."/>
            <person name="Getino M."/>
            <person name="Pursley I."/>
            <person name="Horton D.L."/>
            <person name="Alikhan N.F."/>
            <person name="Baker D."/>
            <person name="Gharbi K."/>
            <person name="Hall N."/>
            <person name="Watson M."/>
            <person name="Adriaenssens E.M."/>
            <person name="Foster-Nyarko E."/>
            <person name="Jarju S."/>
            <person name="Secka A."/>
            <person name="Antonio M."/>
            <person name="Oren A."/>
            <person name="Chaudhuri R.R."/>
            <person name="La Ragione R."/>
            <person name="Hildebrand F."/>
            <person name="Pallen M.J."/>
        </authorList>
    </citation>
    <scope>NUCLEOTIDE SEQUENCE</scope>
    <source>
        <strain evidence="3">4920</strain>
    </source>
</reference>
<name>A0A9D1SZZ8_9FIRM</name>
<feature type="chain" id="PRO_5038680313" evidence="1">
    <location>
        <begin position="23"/>
        <end position="280"/>
    </location>
</feature>
<dbReference type="PANTHER" id="PTHR10587:SF78">
    <property type="entry name" value="PEPTIDOGLYCAN-N-ACETYLMURAMIC ACID DEACETYLASE PDAA"/>
    <property type="match status" value="1"/>
</dbReference>
<dbReference type="Proteomes" id="UP000886743">
    <property type="component" value="Unassembled WGS sequence"/>
</dbReference>
<organism evidence="3 4">
    <name type="scientific">Candidatus Aphodoplasma excrementigallinarum</name>
    <dbReference type="NCBI Taxonomy" id="2840673"/>
    <lineage>
        <taxon>Bacteria</taxon>
        <taxon>Bacillati</taxon>
        <taxon>Bacillota</taxon>
        <taxon>Clostridia</taxon>
        <taxon>Eubacteriales</taxon>
        <taxon>Candidatus Aphodoplasma</taxon>
    </lineage>
</organism>
<gene>
    <name evidence="3" type="primary">pdaA</name>
    <name evidence="3" type="ORF">IAC74_04735</name>
</gene>
<dbReference type="SUPFAM" id="SSF88713">
    <property type="entry name" value="Glycoside hydrolase/deacetylase"/>
    <property type="match status" value="1"/>
</dbReference>
<evidence type="ECO:0000259" key="2">
    <source>
        <dbReference type="PROSITE" id="PS51677"/>
    </source>
</evidence>
<keyword evidence="1" id="KW-0732">Signal</keyword>
<dbReference type="GO" id="GO:0005975">
    <property type="term" value="P:carbohydrate metabolic process"/>
    <property type="evidence" value="ECO:0007669"/>
    <property type="project" value="InterPro"/>
</dbReference>
<reference evidence="3" key="1">
    <citation type="submission" date="2020-10" db="EMBL/GenBank/DDBJ databases">
        <authorList>
            <person name="Gilroy R."/>
        </authorList>
    </citation>
    <scope>NUCLEOTIDE SEQUENCE</scope>
    <source>
        <strain evidence="3">4920</strain>
    </source>
</reference>
<accession>A0A9D1SZZ8</accession>
<feature type="domain" description="NodB homology" evidence="2">
    <location>
        <begin position="94"/>
        <end position="275"/>
    </location>
</feature>
<dbReference type="GO" id="GO:0016020">
    <property type="term" value="C:membrane"/>
    <property type="evidence" value="ECO:0007669"/>
    <property type="project" value="TreeGrafter"/>
</dbReference>